<name>A0A0C3B1X6_SERVB</name>
<organism evidence="1 2">
    <name type="scientific">Serendipita vermifera MAFF 305830</name>
    <dbReference type="NCBI Taxonomy" id="933852"/>
    <lineage>
        <taxon>Eukaryota</taxon>
        <taxon>Fungi</taxon>
        <taxon>Dikarya</taxon>
        <taxon>Basidiomycota</taxon>
        <taxon>Agaricomycotina</taxon>
        <taxon>Agaricomycetes</taxon>
        <taxon>Sebacinales</taxon>
        <taxon>Serendipitaceae</taxon>
        <taxon>Serendipita</taxon>
    </lineage>
</organism>
<gene>
    <name evidence="1" type="ORF">M408DRAFT_197201</name>
</gene>
<reference evidence="1 2" key="1">
    <citation type="submission" date="2014-04" db="EMBL/GenBank/DDBJ databases">
        <authorList>
            <consortium name="DOE Joint Genome Institute"/>
            <person name="Kuo A."/>
            <person name="Zuccaro A."/>
            <person name="Kohler A."/>
            <person name="Nagy L.G."/>
            <person name="Floudas D."/>
            <person name="Copeland A."/>
            <person name="Barry K.W."/>
            <person name="Cichocki N."/>
            <person name="Veneault-Fourrey C."/>
            <person name="LaButti K."/>
            <person name="Lindquist E.A."/>
            <person name="Lipzen A."/>
            <person name="Lundell T."/>
            <person name="Morin E."/>
            <person name="Murat C."/>
            <person name="Sun H."/>
            <person name="Tunlid A."/>
            <person name="Henrissat B."/>
            <person name="Grigoriev I.V."/>
            <person name="Hibbett D.S."/>
            <person name="Martin F."/>
            <person name="Nordberg H.P."/>
            <person name="Cantor M.N."/>
            <person name="Hua S.X."/>
        </authorList>
    </citation>
    <scope>NUCLEOTIDE SEQUENCE [LARGE SCALE GENOMIC DNA]</scope>
    <source>
        <strain evidence="1 2">MAFF 305830</strain>
    </source>
</reference>
<dbReference type="HOGENOM" id="CLU_1950150_0_0_1"/>
<dbReference type="AlphaFoldDB" id="A0A0C3B1X6"/>
<evidence type="ECO:0000313" key="2">
    <source>
        <dbReference type="Proteomes" id="UP000054097"/>
    </source>
</evidence>
<keyword evidence="2" id="KW-1185">Reference proteome</keyword>
<dbReference type="EMBL" id="KN824308">
    <property type="protein sequence ID" value="KIM26184.1"/>
    <property type="molecule type" value="Genomic_DNA"/>
</dbReference>
<reference evidence="2" key="2">
    <citation type="submission" date="2015-01" db="EMBL/GenBank/DDBJ databases">
        <title>Evolutionary Origins and Diversification of the Mycorrhizal Mutualists.</title>
        <authorList>
            <consortium name="DOE Joint Genome Institute"/>
            <consortium name="Mycorrhizal Genomics Consortium"/>
            <person name="Kohler A."/>
            <person name="Kuo A."/>
            <person name="Nagy L.G."/>
            <person name="Floudas D."/>
            <person name="Copeland A."/>
            <person name="Barry K.W."/>
            <person name="Cichocki N."/>
            <person name="Veneault-Fourrey C."/>
            <person name="LaButti K."/>
            <person name="Lindquist E.A."/>
            <person name="Lipzen A."/>
            <person name="Lundell T."/>
            <person name="Morin E."/>
            <person name="Murat C."/>
            <person name="Riley R."/>
            <person name="Ohm R."/>
            <person name="Sun H."/>
            <person name="Tunlid A."/>
            <person name="Henrissat B."/>
            <person name="Grigoriev I.V."/>
            <person name="Hibbett D.S."/>
            <person name="Martin F."/>
        </authorList>
    </citation>
    <scope>NUCLEOTIDE SEQUENCE [LARGE SCALE GENOMIC DNA]</scope>
    <source>
        <strain evidence="2">MAFF 305830</strain>
    </source>
</reference>
<sequence>MPYLIGFIQGRYYGSSAASSIAASALVSLGSCTEFHNIVSAAIISIIKEMDRHVNLAGIDALIKLAALQTFQGTIRAIIPILVKLMRSKLSFKDKMEVALALDKLDVYQPTLDPKKELYHWVKFLGEDH</sequence>
<proteinExistence type="predicted"/>
<dbReference type="Proteomes" id="UP000054097">
    <property type="component" value="Unassembled WGS sequence"/>
</dbReference>
<accession>A0A0C3B1X6</accession>
<evidence type="ECO:0000313" key="1">
    <source>
        <dbReference type="EMBL" id="KIM26184.1"/>
    </source>
</evidence>
<protein>
    <submittedName>
        <fullName evidence="1">Uncharacterized protein</fullName>
    </submittedName>
</protein>